<keyword evidence="2" id="KW-1185">Reference proteome</keyword>
<sequence length="68" mass="7589">MLRQHKAGAAPRIRVAVPWFGFGAGLRWRQRRRAKALAARQAALRAAISEDISLIAPPPLYRKNMPDA</sequence>
<comment type="caution">
    <text evidence="1">The sequence shown here is derived from an EMBL/GenBank/DDBJ whole genome shotgun (WGS) entry which is preliminary data.</text>
</comment>
<accession>A0A2T0RHU3</accession>
<dbReference type="AlphaFoldDB" id="A0A2T0RHU3"/>
<gene>
    <name evidence="1" type="ORF">CLV78_112127</name>
</gene>
<reference evidence="1 2" key="1">
    <citation type="submission" date="2018-03" db="EMBL/GenBank/DDBJ databases">
        <title>Genomic Encyclopedia of Archaeal and Bacterial Type Strains, Phase II (KMG-II): from individual species to whole genera.</title>
        <authorList>
            <person name="Goeker M."/>
        </authorList>
    </citation>
    <scope>NUCLEOTIDE SEQUENCE [LARGE SCALE GENOMIC DNA]</scope>
    <source>
        <strain evidence="1 2">DSM 29328</strain>
    </source>
</reference>
<dbReference type="Proteomes" id="UP000239480">
    <property type="component" value="Unassembled WGS sequence"/>
</dbReference>
<protein>
    <submittedName>
        <fullName evidence="1">Uncharacterized protein</fullName>
    </submittedName>
</protein>
<dbReference type="EMBL" id="PVTD01000012">
    <property type="protein sequence ID" value="PRY20753.1"/>
    <property type="molecule type" value="Genomic_DNA"/>
</dbReference>
<evidence type="ECO:0000313" key="2">
    <source>
        <dbReference type="Proteomes" id="UP000239480"/>
    </source>
</evidence>
<evidence type="ECO:0000313" key="1">
    <source>
        <dbReference type="EMBL" id="PRY20753.1"/>
    </source>
</evidence>
<name>A0A2T0RHU3_9RHOB</name>
<organism evidence="1 2">
    <name type="scientific">Aliiruegeria haliotis</name>
    <dbReference type="NCBI Taxonomy" id="1280846"/>
    <lineage>
        <taxon>Bacteria</taxon>
        <taxon>Pseudomonadati</taxon>
        <taxon>Pseudomonadota</taxon>
        <taxon>Alphaproteobacteria</taxon>
        <taxon>Rhodobacterales</taxon>
        <taxon>Roseobacteraceae</taxon>
        <taxon>Aliiruegeria</taxon>
    </lineage>
</organism>
<proteinExistence type="predicted"/>